<dbReference type="InterPro" id="IPR000415">
    <property type="entry name" value="Nitroreductase-like"/>
</dbReference>
<feature type="domain" description="Nitroreductase" evidence="9">
    <location>
        <begin position="12"/>
        <end position="161"/>
    </location>
</feature>
<dbReference type="PANTHER" id="PTHR43821:SF1">
    <property type="entry name" value="NAD(P)H NITROREDUCTASE YDJA-RELATED"/>
    <property type="match status" value="1"/>
</dbReference>
<feature type="binding site" evidence="8">
    <location>
        <position position="45"/>
    </location>
    <ligand>
        <name>FMN</name>
        <dbReference type="ChEBI" id="CHEBI:58210"/>
        <note>ligand shared between dimeric partners</note>
    </ligand>
</feature>
<evidence type="ECO:0000259" key="9">
    <source>
        <dbReference type="Pfam" id="PF00881"/>
    </source>
</evidence>
<dbReference type="EC" id="1.-.-.-" evidence="7"/>
<comment type="similarity">
    <text evidence="1 7">Belongs to the nitroreductase family.</text>
</comment>
<keyword evidence="3 7" id="KW-0288">FMN</keyword>
<dbReference type="CDD" id="cd02135">
    <property type="entry name" value="YdjA-like"/>
    <property type="match status" value="1"/>
</dbReference>
<evidence type="ECO:0000313" key="10">
    <source>
        <dbReference type="EMBL" id="MBA2173973.1"/>
    </source>
</evidence>
<keyword evidence="6 7" id="KW-0520">NAD</keyword>
<accession>A0A838CQ28</accession>
<protein>
    <recommendedName>
        <fullName evidence="7">Putative NAD(P)H nitroreductase</fullName>
        <ecNumber evidence="7">1.-.-.-</ecNumber>
    </recommendedName>
</protein>
<keyword evidence="4 7" id="KW-0521">NADP</keyword>
<evidence type="ECO:0000313" key="11">
    <source>
        <dbReference type="Proteomes" id="UP000571017"/>
    </source>
</evidence>
<feature type="binding site" description="in other chain" evidence="8">
    <location>
        <begin position="15"/>
        <end position="17"/>
    </location>
    <ligand>
        <name>FMN</name>
        <dbReference type="ChEBI" id="CHEBI:58210"/>
        <note>ligand shared between dimeric partners</note>
    </ligand>
</feature>
<evidence type="ECO:0000256" key="1">
    <source>
        <dbReference type="ARBA" id="ARBA00007118"/>
    </source>
</evidence>
<name>A0A838CQ28_9BACI</name>
<keyword evidence="5 7" id="KW-0560">Oxidoreductase</keyword>
<evidence type="ECO:0000256" key="5">
    <source>
        <dbReference type="ARBA" id="ARBA00023002"/>
    </source>
</evidence>
<evidence type="ECO:0000256" key="3">
    <source>
        <dbReference type="ARBA" id="ARBA00022643"/>
    </source>
</evidence>
<dbReference type="PIRSF" id="PIRSF000232">
    <property type="entry name" value="YdjA"/>
    <property type="match status" value="1"/>
</dbReference>
<dbReference type="RefSeq" id="WP_181471718.1">
    <property type="nucleotide sequence ID" value="NZ_JACEFG010000001.1"/>
</dbReference>
<feature type="binding site" description="in other chain" evidence="8">
    <location>
        <begin position="131"/>
        <end position="133"/>
    </location>
    <ligand>
        <name>FMN</name>
        <dbReference type="ChEBI" id="CHEBI:58210"/>
        <note>ligand shared between dimeric partners</note>
    </ligand>
</feature>
<organism evidence="10 11">
    <name type="scientific">Halobacillus locisalis</name>
    <dbReference type="NCBI Taxonomy" id="220753"/>
    <lineage>
        <taxon>Bacteria</taxon>
        <taxon>Bacillati</taxon>
        <taxon>Bacillota</taxon>
        <taxon>Bacilli</taxon>
        <taxon>Bacillales</taxon>
        <taxon>Bacillaceae</taxon>
        <taxon>Halobacillus</taxon>
    </lineage>
</organism>
<dbReference type="InterPro" id="IPR052530">
    <property type="entry name" value="NAD(P)H_nitroreductase"/>
</dbReference>
<dbReference type="Gene3D" id="3.40.109.10">
    <property type="entry name" value="NADH Oxidase"/>
    <property type="match status" value="1"/>
</dbReference>
<dbReference type="Proteomes" id="UP000571017">
    <property type="component" value="Unassembled WGS sequence"/>
</dbReference>
<comment type="caution">
    <text evidence="10">The sequence shown here is derived from an EMBL/GenBank/DDBJ whole genome shotgun (WGS) entry which is preliminary data.</text>
</comment>
<dbReference type="Pfam" id="PF00881">
    <property type="entry name" value="Nitroreductase"/>
    <property type="match status" value="1"/>
</dbReference>
<dbReference type="InterPro" id="IPR026021">
    <property type="entry name" value="YdjA-like"/>
</dbReference>
<evidence type="ECO:0000256" key="2">
    <source>
        <dbReference type="ARBA" id="ARBA00022630"/>
    </source>
</evidence>
<dbReference type="EMBL" id="JACEFG010000001">
    <property type="protein sequence ID" value="MBA2173973.1"/>
    <property type="molecule type" value="Genomic_DNA"/>
</dbReference>
<keyword evidence="2 7" id="KW-0285">Flavoprotein</keyword>
<keyword evidence="11" id="KW-1185">Reference proteome</keyword>
<evidence type="ECO:0000256" key="4">
    <source>
        <dbReference type="ARBA" id="ARBA00022857"/>
    </source>
</evidence>
<dbReference type="AlphaFoldDB" id="A0A838CQ28"/>
<reference evidence="10 11" key="1">
    <citation type="journal article" date="2004" name="Extremophiles">
        <title>Halobacillus locisalis sp. nov., a halophilic bacterium isolated from a marine solar saltern of the Yellow Sea in Korea.</title>
        <authorList>
            <person name="Yoon J.H."/>
            <person name="Kang K.H."/>
            <person name="Oh T.K."/>
            <person name="Park Y.H."/>
        </authorList>
    </citation>
    <scope>NUCLEOTIDE SEQUENCE [LARGE SCALE GENOMIC DNA]</scope>
    <source>
        <strain evidence="10 11">KCTC 3788</strain>
    </source>
</reference>
<sequence length="182" mass="21513">MEKIQSNIAKIIRERRSVKNGYTNQEVPTSLVKELLEDARWAPTHGMREPWRFIFIPSDRKQAFIESFVKHFPKDSQDKKREMFNQPAAFMFAVMKEDPRQKQWEENFAAISCMIQNFQLLAWEQQLGVVWKTPPQINEPKVRDMLGVQPDEKIVGFINLGFFDQKPKDKTRKSVDDIFSTY</sequence>
<comment type="cofactor">
    <cofactor evidence="8">
        <name>FMN</name>
        <dbReference type="ChEBI" id="CHEBI:58210"/>
    </cofactor>
    <text evidence="8">Binds 1 FMN per subunit.</text>
</comment>
<dbReference type="SUPFAM" id="SSF55469">
    <property type="entry name" value="FMN-dependent nitroreductase-like"/>
    <property type="match status" value="1"/>
</dbReference>
<evidence type="ECO:0000256" key="7">
    <source>
        <dbReference type="PIRNR" id="PIRNR000232"/>
    </source>
</evidence>
<proteinExistence type="inferred from homology"/>
<dbReference type="GO" id="GO:0016491">
    <property type="term" value="F:oxidoreductase activity"/>
    <property type="evidence" value="ECO:0007669"/>
    <property type="project" value="UniProtKB-UniRule"/>
</dbReference>
<dbReference type="InterPro" id="IPR029479">
    <property type="entry name" value="Nitroreductase"/>
</dbReference>
<gene>
    <name evidence="10" type="ORF">H0266_03570</name>
</gene>
<evidence type="ECO:0000256" key="6">
    <source>
        <dbReference type="ARBA" id="ARBA00023027"/>
    </source>
</evidence>
<evidence type="ECO:0000256" key="8">
    <source>
        <dbReference type="PIRSR" id="PIRSR000232-1"/>
    </source>
</evidence>
<dbReference type="PANTHER" id="PTHR43821">
    <property type="entry name" value="NAD(P)H NITROREDUCTASE YDJA-RELATED"/>
    <property type="match status" value="1"/>
</dbReference>